<dbReference type="GeneID" id="89612645"/>
<organism evidence="1 2">
    <name type="scientific">Geobacillus stearothermophilus</name>
    <name type="common">Bacillus stearothermophilus</name>
    <dbReference type="NCBI Taxonomy" id="1422"/>
    <lineage>
        <taxon>Bacteria</taxon>
        <taxon>Bacillati</taxon>
        <taxon>Bacillota</taxon>
        <taxon>Bacilli</taxon>
        <taxon>Bacillales</taxon>
        <taxon>Anoxybacillaceae</taxon>
        <taxon>Geobacillus</taxon>
    </lineage>
</organism>
<protein>
    <submittedName>
        <fullName evidence="1">Uncharacterized protein</fullName>
    </submittedName>
</protein>
<reference evidence="1 2" key="1">
    <citation type="submission" date="2016-01" db="EMBL/GenBank/DDBJ databases">
        <title>Draft Genome Sequences of Seven Thermophilic Sporeformers Isolated from Foods.</title>
        <authorList>
            <person name="Berendsen E.M."/>
            <person name="Wells-Bennik M.H."/>
            <person name="Krawcyk A.O."/>
            <person name="De Jong A."/>
            <person name="Holsappel S."/>
            <person name="Eijlander R.T."/>
            <person name="Kuipers O.P."/>
        </authorList>
    </citation>
    <scope>NUCLEOTIDE SEQUENCE [LARGE SCALE GENOMIC DNA]</scope>
    <source>
        <strain evidence="1 2">B4114</strain>
    </source>
</reference>
<sequence length="50" mass="6088">MGKKQEIERLREQLNQWLVEEEHDNDEVWLKRGGSDFSTFRSAGFKRHRL</sequence>
<dbReference type="Proteomes" id="UP000075517">
    <property type="component" value="Unassembled WGS sequence"/>
</dbReference>
<proteinExistence type="predicted"/>
<name>A0A150NBX7_GEOSE</name>
<dbReference type="EMBL" id="LQYY01000058">
    <property type="protein sequence ID" value="KYD34186.1"/>
    <property type="molecule type" value="Genomic_DNA"/>
</dbReference>
<evidence type="ECO:0000313" key="2">
    <source>
        <dbReference type="Proteomes" id="UP000075517"/>
    </source>
</evidence>
<evidence type="ECO:0000313" key="1">
    <source>
        <dbReference type="EMBL" id="KYD34186.1"/>
    </source>
</evidence>
<dbReference type="RefSeq" id="WP_023633957.1">
    <property type="nucleotide sequence ID" value="NZ_CBCSGJ010000024.1"/>
</dbReference>
<dbReference type="PATRIC" id="fig|1422.17.peg.3006"/>
<dbReference type="AlphaFoldDB" id="A0A150NBX7"/>
<gene>
    <name evidence="1" type="ORF">B4114_0754</name>
</gene>
<accession>A0A150NBX7</accession>
<comment type="caution">
    <text evidence="1">The sequence shown here is derived from an EMBL/GenBank/DDBJ whole genome shotgun (WGS) entry which is preliminary data.</text>
</comment>